<dbReference type="Gene3D" id="3.40.50.10050">
    <property type="entry name" value="Translation initiation factor IF- 2, domain 3"/>
    <property type="match status" value="1"/>
</dbReference>
<evidence type="ECO:0000256" key="10">
    <source>
        <dbReference type="HAMAP-Rule" id="MF_00100"/>
    </source>
</evidence>
<proteinExistence type="inferred from homology"/>
<dbReference type="InterPro" id="IPR009000">
    <property type="entry name" value="Transl_B-barrel_sf"/>
</dbReference>
<evidence type="ECO:0000256" key="13">
    <source>
        <dbReference type="SAM" id="Coils"/>
    </source>
</evidence>
<dbReference type="FunFam" id="3.40.50.10050:FF:000001">
    <property type="entry name" value="Translation initiation factor IF-2"/>
    <property type="match status" value="1"/>
</dbReference>
<keyword evidence="13" id="KW-0175">Coiled coil</keyword>
<dbReference type="eggNOG" id="COG0532">
    <property type="taxonomic scope" value="Bacteria"/>
</dbReference>
<dbReference type="PANTHER" id="PTHR43381">
    <property type="entry name" value="TRANSLATION INITIATION FACTOR IF-2-RELATED"/>
    <property type="match status" value="1"/>
</dbReference>
<dbReference type="OrthoDB" id="9811804at2"/>
<dbReference type="Proteomes" id="UP000000669">
    <property type="component" value="Chromosome"/>
</dbReference>
<dbReference type="FunFam" id="3.40.50.300:FF:000019">
    <property type="entry name" value="Translation initiation factor IF-2"/>
    <property type="match status" value="1"/>
</dbReference>
<dbReference type="InterPro" id="IPR000795">
    <property type="entry name" value="T_Tr_GTP-bd_dom"/>
</dbReference>
<dbReference type="RefSeq" id="WP_011672619.1">
    <property type="nucleotide sequence ID" value="NC_008513.1"/>
</dbReference>
<gene>
    <name evidence="10 15" type="primary">infB</name>
    <name evidence="15" type="ordered locus">BCc_231</name>
</gene>
<dbReference type="GO" id="GO:0003924">
    <property type="term" value="F:GTPase activity"/>
    <property type="evidence" value="ECO:0007669"/>
    <property type="project" value="UniProtKB-UniRule"/>
</dbReference>
<dbReference type="SUPFAM" id="SSF50447">
    <property type="entry name" value="Translation proteins"/>
    <property type="match status" value="2"/>
</dbReference>
<keyword evidence="5 10" id="KW-0396">Initiation factor</keyword>
<evidence type="ECO:0000313" key="15">
    <source>
        <dbReference type="EMBL" id="ABJ90700.1"/>
    </source>
</evidence>
<feature type="binding site" evidence="10">
    <location>
        <begin position="277"/>
        <end position="281"/>
    </location>
    <ligand>
        <name>GTP</name>
        <dbReference type="ChEBI" id="CHEBI:37565"/>
    </ligand>
</feature>
<dbReference type="InterPro" id="IPR036925">
    <property type="entry name" value="TIF_IF2_dom3_sf"/>
</dbReference>
<dbReference type="SUPFAM" id="SSF52540">
    <property type="entry name" value="P-loop containing nucleoside triphosphate hydrolases"/>
    <property type="match status" value="1"/>
</dbReference>
<evidence type="ECO:0000256" key="5">
    <source>
        <dbReference type="ARBA" id="ARBA00022540"/>
    </source>
</evidence>
<dbReference type="GO" id="GO:0005525">
    <property type="term" value="F:GTP binding"/>
    <property type="evidence" value="ECO:0007669"/>
    <property type="project" value="UniProtKB-KW"/>
</dbReference>
<comment type="similarity">
    <text evidence="2 10 11">Belongs to the TRAFAC class translation factor GTPase superfamily. Classic translation factor GTPase family. IF-2 subfamily.</text>
</comment>
<organism evidence="15 16">
    <name type="scientific">Buchnera aphidicola subsp. Cinara cedri (strain Cc)</name>
    <dbReference type="NCBI Taxonomy" id="372461"/>
    <lineage>
        <taxon>Bacteria</taxon>
        <taxon>Pseudomonadati</taxon>
        <taxon>Pseudomonadota</taxon>
        <taxon>Gammaproteobacteria</taxon>
        <taxon>Enterobacterales</taxon>
        <taxon>Erwiniaceae</taxon>
        <taxon>Buchnera</taxon>
    </lineage>
</organism>
<dbReference type="Pfam" id="PF00009">
    <property type="entry name" value="GTP_EFTU"/>
    <property type="match status" value="1"/>
</dbReference>
<dbReference type="HOGENOM" id="CLU_006301_5_1_6"/>
<dbReference type="AlphaFoldDB" id="Q057J9"/>
<comment type="subcellular location">
    <subcellularLocation>
        <location evidence="1 10 12">Cytoplasm</location>
    </subcellularLocation>
</comment>
<dbReference type="Pfam" id="PF03144">
    <property type="entry name" value="GTP_EFTU_D2"/>
    <property type="match status" value="1"/>
</dbReference>
<dbReference type="PANTHER" id="PTHR43381:SF5">
    <property type="entry name" value="TR-TYPE G DOMAIN-CONTAINING PROTEIN"/>
    <property type="match status" value="1"/>
</dbReference>
<dbReference type="Pfam" id="PF11987">
    <property type="entry name" value="IF-2"/>
    <property type="match status" value="1"/>
</dbReference>
<dbReference type="CDD" id="cd01887">
    <property type="entry name" value="IF2_eIF5B"/>
    <property type="match status" value="1"/>
</dbReference>
<evidence type="ECO:0000259" key="14">
    <source>
        <dbReference type="PROSITE" id="PS51722"/>
    </source>
</evidence>
<dbReference type="EMBL" id="CP000263">
    <property type="protein sequence ID" value="ABJ90700.1"/>
    <property type="molecule type" value="Genomic_DNA"/>
</dbReference>
<evidence type="ECO:0000256" key="1">
    <source>
        <dbReference type="ARBA" id="ARBA00004496"/>
    </source>
</evidence>
<evidence type="ECO:0000256" key="12">
    <source>
        <dbReference type="RuleBase" id="RU000645"/>
    </source>
</evidence>
<protein>
    <recommendedName>
        <fullName evidence="3 10">Translation initiation factor IF-2</fullName>
    </recommendedName>
</protein>
<dbReference type="Pfam" id="PF22042">
    <property type="entry name" value="EF-G_D2"/>
    <property type="match status" value="1"/>
</dbReference>
<sequence>MKKKNICSKNNTSISLKSVNKEENKKNINSFFEKKKEKILKSNILNKKNILRIKKKDSKNLESKKKRKKENFNQLTNNYKENTNINKNKKNIKNNKKKKIFISKNSEKRFFSNKKRISKTKIYNSKLQQKFVKPSKILNKKIIIGDFISVVNLSKKMAIKSSKVIKNLLNLGISATSEKILDQDTAQLVSEDMGYQVFLHQENMLEVSLMKNRNLNISKKKKRPPIVTIMGHVDHGKTSLLDYIRSSKIASKEKGGITQHIGAYHVNTKKGTITFLDTPGHSAFTAMRARGTNVTDIVVLVAAADDGVMPQTIEAIQHAQNAKVPIIVAINKIDKTKNNLEIIKKELIKYSIIPEEFGGENIFVLVSAKTGFGIDNLLSNILLQAEILELKSSYTSMAEGIVIESYLDKQCGPVATIIISEGILHINDIVICGLEYGKIKLLKNEYDKDVLSASPSIPIKVFGLSGVPNTGDLFTVVNNEKKARAVSIYRRKKLRELKFSNQKKTTIDHLFDNINIKNQSSINIILKTDFQGSLEAILDSLKLLSDKSIKINIIMSGVGAITQTDVSLSMTTTSILIGFNIRADFSARKIIELENLDIRYYSIIHDLINDIKNIKLGLLTPKNKNKIIGLAEVRNIFKSPKFGLIAGCMVIEGIIKKNNPIRILRNNIVIYEGELESLRHFKEDVLEVRRGMECGIGIKNYNDIKISDIIELFQIIK</sequence>
<dbReference type="InterPro" id="IPR053905">
    <property type="entry name" value="EF-G-like_DII"/>
</dbReference>
<evidence type="ECO:0000256" key="3">
    <source>
        <dbReference type="ARBA" id="ARBA00020675"/>
    </source>
</evidence>
<evidence type="ECO:0000256" key="9">
    <source>
        <dbReference type="ARBA" id="ARBA00025162"/>
    </source>
</evidence>
<feature type="domain" description="Tr-type G" evidence="14">
    <location>
        <begin position="222"/>
        <end position="389"/>
    </location>
</feature>
<feature type="binding site" evidence="10">
    <location>
        <begin position="331"/>
        <end position="334"/>
    </location>
    <ligand>
        <name>GTP</name>
        <dbReference type="ChEBI" id="CHEBI:37565"/>
    </ligand>
</feature>
<evidence type="ECO:0000256" key="7">
    <source>
        <dbReference type="ARBA" id="ARBA00022917"/>
    </source>
</evidence>
<dbReference type="Gene3D" id="3.40.50.300">
    <property type="entry name" value="P-loop containing nucleotide triphosphate hydrolases"/>
    <property type="match status" value="1"/>
</dbReference>
<evidence type="ECO:0000256" key="11">
    <source>
        <dbReference type="RuleBase" id="RU000644"/>
    </source>
</evidence>
<name>Q057J9_BUCCC</name>
<keyword evidence="4 10" id="KW-0963">Cytoplasm</keyword>
<evidence type="ECO:0000256" key="2">
    <source>
        <dbReference type="ARBA" id="ARBA00007733"/>
    </source>
</evidence>
<reference evidence="15 16" key="1">
    <citation type="journal article" date="2006" name="Science">
        <title>A small microbial genome: the end of a long symbiotic relationship?</title>
        <authorList>
            <person name="Perez-Brocal V."/>
            <person name="Gil R."/>
            <person name="Ramos S."/>
            <person name="Lamelas A."/>
            <person name="Postigo M."/>
            <person name="Michelena J.M."/>
            <person name="Silva F.J."/>
            <person name="Moya A."/>
            <person name="Latorre A."/>
        </authorList>
    </citation>
    <scope>NUCLEOTIDE SEQUENCE [LARGE SCALE GENOMIC DNA]</scope>
    <source>
        <strain evidence="16">Cc</strain>
    </source>
</reference>
<dbReference type="SUPFAM" id="SSF52156">
    <property type="entry name" value="Initiation factor IF2/eIF5b, domain 3"/>
    <property type="match status" value="1"/>
</dbReference>
<dbReference type="InterPro" id="IPR027417">
    <property type="entry name" value="P-loop_NTPase"/>
</dbReference>
<keyword evidence="16" id="KW-1185">Reference proteome</keyword>
<dbReference type="InterPro" id="IPR015760">
    <property type="entry name" value="TIF_IF2"/>
</dbReference>
<dbReference type="GO" id="GO:0097216">
    <property type="term" value="F:guanosine tetraphosphate binding"/>
    <property type="evidence" value="ECO:0007669"/>
    <property type="project" value="UniProtKB-ARBA"/>
</dbReference>
<dbReference type="Pfam" id="PF04760">
    <property type="entry name" value="IF2_N"/>
    <property type="match status" value="1"/>
</dbReference>
<dbReference type="CDD" id="cd03692">
    <property type="entry name" value="mtIF2_IVc"/>
    <property type="match status" value="1"/>
</dbReference>
<keyword evidence="8 10" id="KW-0342">GTP-binding</keyword>
<dbReference type="InterPro" id="IPR004161">
    <property type="entry name" value="EFTu-like_2"/>
</dbReference>
<keyword evidence="6 10" id="KW-0547">Nucleotide-binding</keyword>
<comment type="function">
    <text evidence="9 10 11">One of the essential components for the initiation of protein synthesis. Protects formylmethionyl-tRNA from spontaneous hydrolysis and promotes its binding to the 30S ribosomal subunits. Also involved in the hydrolysis of GTP during the formation of the 70S ribosomal complex.</text>
</comment>
<dbReference type="FunFam" id="2.40.30.10:FF:000054">
    <property type="entry name" value="Translation initiation factor IF-2"/>
    <property type="match status" value="1"/>
</dbReference>
<dbReference type="GO" id="GO:0003743">
    <property type="term" value="F:translation initiation factor activity"/>
    <property type="evidence" value="ECO:0007669"/>
    <property type="project" value="UniProtKB-UniRule"/>
</dbReference>
<dbReference type="InterPro" id="IPR023115">
    <property type="entry name" value="TIF_IF2_dom3"/>
</dbReference>
<dbReference type="GO" id="GO:0005829">
    <property type="term" value="C:cytosol"/>
    <property type="evidence" value="ECO:0007669"/>
    <property type="project" value="TreeGrafter"/>
</dbReference>
<evidence type="ECO:0000256" key="6">
    <source>
        <dbReference type="ARBA" id="ARBA00022741"/>
    </source>
</evidence>
<dbReference type="InterPro" id="IPR006847">
    <property type="entry name" value="IF2_N"/>
</dbReference>
<dbReference type="NCBIfam" id="TIGR00231">
    <property type="entry name" value="small_GTP"/>
    <property type="match status" value="1"/>
</dbReference>
<dbReference type="CDD" id="cd03702">
    <property type="entry name" value="IF2_mtIF2_II"/>
    <property type="match status" value="1"/>
</dbReference>
<dbReference type="PROSITE" id="PS51722">
    <property type="entry name" value="G_TR_2"/>
    <property type="match status" value="1"/>
</dbReference>
<dbReference type="FunFam" id="2.40.30.10:FF:000008">
    <property type="entry name" value="Translation initiation factor IF-2"/>
    <property type="match status" value="1"/>
</dbReference>
<feature type="region of interest" description="G-domain" evidence="10">
    <location>
        <begin position="225"/>
        <end position="373"/>
    </location>
</feature>
<dbReference type="STRING" id="372461.BCc_231"/>
<dbReference type="InterPro" id="IPR005225">
    <property type="entry name" value="Small_GTP-bd"/>
</dbReference>
<evidence type="ECO:0000256" key="8">
    <source>
        <dbReference type="ARBA" id="ARBA00023134"/>
    </source>
</evidence>
<dbReference type="HAMAP" id="MF_00100_B">
    <property type="entry name" value="IF_2_B"/>
    <property type="match status" value="1"/>
</dbReference>
<feature type="binding site" evidence="10">
    <location>
        <begin position="231"/>
        <end position="238"/>
    </location>
    <ligand>
        <name>GTP</name>
        <dbReference type="ChEBI" id="CHEBI:37565"/>
    </ligand>
</feature>
<accession>Q057J9</accession>
<evidence type="ECO:0000256" key="4">
    <source>
        <dbReference type="ARBA" id="ARBA00022490"/>
    </source>
</evidence>
<dbReference type="KEGG" id="bcc:BCc_231"/>
<evidence type="ECO:0000313" key="16">
    <source>
        <dbReference type="Proteomes" id="UP000000669"/>
    </source>
</evidence>
<feature type="coiled-coil region" evidence="13">
    <location>
        <begin position="51"/>
        <end position="78"/>
    </location>
</feature>
<keyword evidence="7 10" id="KW-0648">Protein biosynthesis</keyword>
<dbReference type="PROSITE" id="PS01176">
    <property type="entry name" value="IF2"/>
    <property type="match status" value="1"/>
</dbReference>
<dbReference type="InterPro" id="IPR044145">
    <property type="entry name" value="IF2_II"/>
</dbReference>
<dbReference type="Gene3D" id="2.40.30.10">
    <property type="entry name" value="Translation factors"/>
    <property type="match status" value="2"/>
</dbReference>
<dbReference type="InterPro" id="IPR000178">
    <property type="entry name" value="TF_IF2_bacterial-like"/>
</dbReference>
<dbReference type="NCBIfam" id="TIGR00487">
    <property type="entry name" value="IF-2"/>
    <property type="match status" value="1"/>
</dbReference>